<dbReference type="AlphaFoldDB" id="A0A0D0B2M0"/>
<evidence type="ECO:0000256" key="1">
    <source>
        <dbReference type="SAM" id="Coils"/>
    </source>
</evidence>
<dbReference type="Proteomes" id="UP000054485">
    <property type="component" value="Unassembled WGS sequence"/>
</dbReference>
<dbReference type="HOGENOM" id="CLU_652423_0_0_1"/>
<gene>
    <name evidence="3" type="ORF">CY34DRAFT_798353</name>
</gene>
<feature type="region of interest" description="Disordered" evidence="2">
    <location>
        <begin position="234"/>
        <end position="295"/>
    </location>
</feature>
<protein>
    <submittedName>
        <fullName evidence="3">Uncharacterized protein</fullName>
    </submittedName>
</protein>
<dbReference type="EMBL" id="KN835139">
    <property type="protein sequence ID" value="KIK48256.1"/>
    <property type="molecule type" value="Genomic_DNA"/>
</dbReference>
<evidence type="ECO:0000256" key="2">
    <source>
        <dbReference type="SAM" id="MobiDB-lite"/>
    </source>
</evidence>
<dbReference type="OrthoDB" id="2682128at2759"/>
<feature type="coiled-coil region" evidence="1">
    <location>
        <begin position="324"/>
        <end position="407"/>
    </location>
</feature>
<feature type="compositionally biased region" description="Low complexity" evidence="2">
    <location>
        <begin position="266"/>
        <end position="276"/>
    </location>
</feature>
<reference evidence="4" key="2">
    <citation type="submission" date="2015-01" db="EMBL/GenBank/DDBJ databases">
        <title>Evolutionary Origins and Diversification of the Mycorrhizal Mutualists.</title>
        <authorList>
            <consortium name="DOE Joint Genome Institute"/>
            <consortium name="Mycorrhizal Genomics Consortium"/>
            <person name="Kohler A."/>
            <person name="Kuo A."/>
            <person name="Nagy L.G."/>
            <person name="Floudas D."/>
            <person name="Copeland A."/>
            <person name="Barry K.W."/>
            <person name="Cichocki N."/>
            <person name="Veneault-Fourrey C."/>
            <person name="LaButti K."/>
            <person name="Lindquist E.A."/>
            <person name="Lipzen A."/>
            <person name="Lundell T."/>
            <person name="Morin E."/>
            <person name="Murat C."/>
            <person name="Riley R."/>
            <person name="Ohm R."/>
            <person name="Sun H."/>
            <person name="Tunlid A."/>
            <person name="Henrissat B."/>
            <person name="Grigoriev I.V."/>
            <person name="Hibbett D.S."/>
            <person name="Martin F."/>
        </authorList>
    </citation>
    <scope>NUCLEOTIDE SEQUENCE [LARGE SCALE GENOMIC DNA]</scope>
    <source>
        <strain evidence="4">UH-Slu-Lm8-n1</strain>
    </source>
</reference>
<keyword evidence="1" id="KW-0175">Coiled coil</keyword>
<accession>A0A0D0B2M0</accession>
<organism evidence="3 4">
    <name type="scientific">Suillus luteus UH-Slu-Lm8-n1</name>
    <dbReference type="NCBI Taxonomy" id="930992"/>
    <lineage>
        <taxon>Eukaryota</taxon>
        <taxon>Fungi</taxon>
        <taxon>Dikarya</taxon>
        <taxon>Basidiomycota</taxon>
        <taxon>Agaricomycotina</taxon>
        <taxon>Agaricomycetes</taxon>
        <taxon>Agaricomycetidae</taxon>
        <taxon>Boletales</taxon>
        <taxon>Suillineae</taxon>
        <taxon>Suillaceae</taxon>
        <taxon>Suillus</taxon>
    </lineage>
</organism>
<proteinExistence type="predicted"/>
<evidence type="ECO:0000313" key="4">
    <source>
        <dbReference type="Proteomes" id="UP000054485"/>
    </source>
</evidence>
<dbReference type="InParanoid" id="A0A0D0B2M0"/>
<sequence>MPVIRRGSTYLDVSTTPHTPEGRLRLDKLCAGRKLAQQHAVCTALLFICDENRNLGPADTLSVSFEEFKTTLKRRASAADLKVGTCQHTYLRRALSFFLEHGYIDFTLAHNGRQRNVVQQIDIQSSFYDIYRGFQEVLEGHGAISAREKYRAYMSLATKVLGKDRTPTVLQAARCSFQYSRKYQDLASSIQRERDAANIQENILADNEVYEGDDSMDLMQSEEPRDHQVVLFTPARPSNSHSNRDIGLLTPESLPRRQMVVSLPPSTASSSEVTSSGNDAHSHSDRQNPQTPGSRFSPISLALGYFAGFVGGFRSSSHMFLPEISSLQTQVTDLQTSLTAAEDALHAANKTTQVSQKRCLGILEDLENALKDIADLKSRAEMDTAEKDSLQQEVVQLKDEVSRLQSGVDQITRIARGLMPL</sequence>
<keyword evidence="4" id="KW-1185">Reference proteome</keyword>
<reference evidence="3 4" key="1">
    <citation type="submission" date="2014-04" db="EMBL/GenBank/DDBJ databases">
        <authorList>
            <consortium name="DOE Joint Genome Institute"/>
            <person name="Kuo A."/>
            <person name="Ruytinx J."/>
            <person name="Rineau F."/>
            <person name="Colpaert J."/>
            <person name="Kohler A."/>
            <person name="Nagy L.G."/>
            <person name="Floudas D."/>
            <person name="Copeland A."/>
            <person name="Barry K.W."/>
            <person name="Cichocki N."/>
            <person name="Veneault-Fourrey C."/>
            <person name="LaButti K."/>
            <person name="Lindquist E.A."/>
            <person name="Lipzen A."/>
            <person name="Lundell T."/>
            <person name="Morin E."/>
            <person name="Murat C."/>
            <person name="Sun H."/>
            <person name="Tunlid A."/>
            <person name="Henrissat B."/>
            <person name="Grigoriev I.V."/>
            <person name="Hibbett D.S."/>
            <person name="Martin F."/>
            <person name="Nordberg H.P."/>
            <person name="Cantor M.N."/>
            <person name="Hua S.X."/>
        </authorList>
    </citation>
    <scope>NUCLEOTIDE SEQUENCE [LARGE SCALE GENOMIC DNA]</scope>
    <source>
        <strain evidence="3 4">UH-Slu-Lm8-n1</strain>
    </source>
</reference>
<evidence type="ECO:0000313" key="3">
    <source>
        <dbReference type="EMBL" id="KIK48256.1"/>
    </source>
</evidence>
<name>A0A0D0B2M0_9AGAM</name>